<dbReference type="Proteomes" id="UP001060368">
    <property type="component" value="Chromosome"/>
</dbReference>
<protein>
    <submittedName>
        <fullName evidence="2">Uncharacterized protein</fullName>
    </submittedName>
</protein>
<feature type="transmembrane region" description="Helical" evidence="1">
    <location>
        <begin position="245"/>
        <end position="267"/>
    </location>
</feature>
<keyword evidence="1" id="KW-1133">Transmembrane helix</keyword>
<proteinExistence type="predicted"/>
<reference evidence="2" key="1">
    <citation type="submission" date="2022-04" db="EMBL/GenBank/DDBJ databases">
        <title>Complete genome of Methanoplanus endosymbiosus DSM 3599.</title>
        <authorList>
            <person name="Chen S.-C."/>
            <person name="You Y.-T."/>
            <person name="Zhou Y.-Z."/>
            <person name="Lai M.-C."/>
        </authorList>
    </citation>
    <scope>NUCLEOTIDE SEQUENCE</scope>
    <source>
        <strain evidence="2">DSM 3599</strain>
    </source>
</reference>
<sequence length="273" mass="30345">MFSEKKCFLMVVLSFLLLNFLFIAGAGALEVGDSVQFRISGPDGSEDIVFVCAYDRQGGDSEHYFDSSGNHLMLGDSGYVYVDFEGNIYVSDDLDNKELKMLDAPPLKIDEGEGGTEGDGHNTDATGMLHGVPVIPYDALPLWEGEYKPGTGSPVIEVVNYGKETVNFSFWKSGDFYSEYYLTPADYVVNVSKGESKSIVVDEGDYLYWAGEAPYDKSGWHSGSSAWFDKDCHYKAVFPEKESSLFLFIILMIFIVLLIVIAALVIVRRKKKE</sequence>
<organism evidence="2 3">
    <name type="scientific">Methanoplanus endosymbiosus</name>
    <dbReference type="NCBI Taxonomy" id="33865"/>
    <lineage>
        <taxon>Archaea</taxon>
        <taxon>Methanobacteriati</taxon>
        <taxon>Methanobacteriota</taxon>
        <taxon>Stenosarchaea group</taxon>
        <taxon>Methanomicrobia</taxon>
        <taxon>Methanomicrobiales</taxon>
        <taxon>Methanomicrobiaceae</taxon>
        <taxon>Methanoplanus</taxon>
    </lineage>
</organism>
<dbReference type="AlphaFoldDB" id="A0A9E7PTH7"/>
<evidence type="ECO:0000256" key="1">
    <source>
        <dbReference type="SAM" id="Phobius"/>
    </source>
</evidence>
<dbReference type="EMBL" id="CP096115">
    <property type="protein sequence ID" value="UUX93652.1"/>
    <property type="molecule type" value="Genomic_DNA"/>
</dbReference>
<gene>
    <name evidence="2" type="ORF">L6E24_05915</name>
</gene>
<name>A0A9E7PTH7_9EURY</name>
<dbReference type="KEGG" id="mend:L6E24_05915"/>
<keyword evidence="1" id="KW-0812">Transmembrane</keyword>
<keyword evidence="1" id="KW-0472">Membrane</keyword>
<dbReference type="RefSeq" id="WP_257743789.1">
    <property type="nucleotide sequence ID" value="NZ_CP096115.1"/>
</dbReference>
<evidence type="ECO:0000313" key="3">
    <source>
        <dbReference type="Proteomes" id="UP001060368"/>
    </source>
</evidence>
<keyword evidence="3" id="KW-1185">Reference proteome</keyword>
<dbReference type="GeneID" id="74307215"/>
<accession>A0A9E7PTH7</accession>
<evidence type="ECO:0000313" key="2">
    <source>
        <dbReference type="EMBL" id="UUX93652.1"/>
    </source>
</evidence>